<keyword evidence="2" id="KW-0249">Electron transport</keyword>
<proteinExistence type="predicted"/>
<dbReference type="InterPro" id="IPR049299">
    <property type="entry name" value="Thio2_N"/>
</dbReference>
<sequence length="144" mass="15329">MSETLIVACPQCHSRNRVPAARLGEAPTCGRCRALLRPSVPFALGADSFDAHALRSDPPLLVDFWAPWCGPCRTMAPAFEAAAGVLAPQFALAKVDTEAEPVLAGRFHIRSIPTLVLFAGGREVARQSGALPLQAIVQFARAAR</sequence>
<dbReference type="AlphaFoldDB" id="A0A290XFR6"/>
<dbReference type="GO" id="GO:0005829">
    <property type="term" value="C:cytosol"/>
    <property type="evidence" value="ECO:0007669"/>
    <property type="project" value="TreeGrafter"/>
</dbReference>
<keyword evidence="1" id="KW-0813">Transport</keyword>
<keyword evidence="7" id="KW-1185">Reference proteome</keyword>
<dbReference type="Gene3D" id="3.40.30.10">
    <property type="entry name" value="Glutaredoxin"/>
    <property type="match status" value="1"/>
</dbReference>
<dbReference type="PROSITE" id="PS00194">
    <property type="entry name" value="THIOREDOXIN_1"/>
    <property type="match status" value="1"/>
</dbReference>
<dbReference type="SUPFAM" id="SSF52833">
    <property type="entry name" value="Thioredoxin-like"/>
    <property type="match status" value="1"/>
</dbReference>
<dbReference type="PANTHER" id="PTHR45663:SF11">
    <property type="entry name" value="GEO12009P1"/>
    <property type="match status" value="1"/>
</dbReference>
<dbReference type="OrthoDB" id="9790390at2"/>
<dbReference type="InterPro" id="IPR036249">
    <property type="entry name" value="Thioredoxin-like_sf"/>
</dbReference>
<evidence type="ECO:0000313" key="6">
    <source>
        <dbReference type="EMBL" id="ATD67967.1"/>
    </source>
</evidence>
<evidence type="ECO:0000256" key="1">
    <source>
        <dbReference type="ARBA" id="ARBA00022448"/>
    </source>
</evidence>
<keyword evidence="3" id="KW-1015">Disulfide bond</keyword>
<dbReference type="InterPro" id="IPR013766">
    <property type="entry name" value="Thioredoxin_domain"/>
</dbReference>
<dbReference type="Pfam" id="PF00085">
    <property type="entry name" value="Thioredoxin"/>
    <property type="match status" value="1"/>
</dbReference>
<dbReference type="InterPro" id="IPR017937">
    <property type="entry name" value="Thioredoxin_CS"/>
</dbReference>
<name>A0A290XFR6_9GAMM</name>
<dbReference type="RefSeq" id="WP_096298893.1">
    <property type="nucleotide sequence ID" value="NZ_CP023406.1"/>
</dbReference>
<dbReference type="PANTHER" id="PTHR45663">
    <property type="entry name" value="GEO12009P1"/>
    <property type="match status" value="1"/>
</dbReference>
<reference evidence="7" key="1">
    <citation type="submission" date="2017-09" db="EMBL/GenBank/DDBJ databases">
        <title>Luteimonas liuhanmingii sp.nov., isolated from the intestinal contents of Tibetan Plateau Pika in Yushu, Qinghai Province, China.</title>
        <authorList>
            <person name="Gui Z."/>
        </authorList>
    </citation>
    <scope>NUCLEOTIDE SEQUENCE [LARGE SCALE GENOMIC DNA]</scope>
    <source>
        <strain evidence="7">100111</strain>
    </source>
</reference>
<accession>A0A290XFR6</accession>
<organism evidence="6 7">
    <name type="scientific">Luteimonas chenhongjianii</name>
    <dbReference type="NCBI Taxonomy" id="2006110"/>
    <lineage>
        <taxon>Bacteria</taxon>
        <taxon>Pseudomonadati</taxon>
        <taxon>Pseudomonadota</taxon>
        <taxon>Gammaproteobacteria</taxon>
        <taxon>Lysobacterales</taxon>
        <taxon>Lysobacteraceae</taxon>
        <taxon>Luteimonas</taxon>
    </lineage>
</organism>
<dbReference type="KEGG" id="lum:CNR27_11470"/>
<dbReference type="Proteomes" id="UP000218968">
    <property type="component" value="Chromosome"/>
</dbReference>
<evidence type="ECO:0000313" key="7">
    <source>
        <dbReference type="Proteomes" id="UP000218968"/>
    </source>
</evidence>
<evidence type="ECO:0000256" key="3">
    <source>
        <dbReference type="ARBA" id="ARBA00023157"/>
    </source>
</evidence>
<gene>
    <name evidence="6" type="ORF">CNR27_11470</name>
</gene>
<keyword evidence="4" id="KW-0676">Redox-active center</keyword>
<dbReference type="CDD" id="cd02947">
    <property type="entry name" value="TRX_family"/>
    <property type="match status" value="1"/>
</dbReference>
<dbReference type="EMBL" id="CP023406">
    <property type="protein sequence ID" value="ATD67967.1"/>
    <property type="molecule type" value="Genomic_DNA"/>
</dbReference>
<dbReference type="GO" id="GO:0045454">
    <property type="term" value="P:cell redox homeostasis"/>
    <property type="evidence" value="ECO:0007669"/>
    <property type="project" value="TreeGrafter"/>
</dbReference>
<evidence type="ECO:0000256" key="4">
    <source>
        <dbReference type="ARBA" id="ARBA00023284"/>
    </source>
</evidence>
<dbReference type="Gene3D" id="2.30.30.380">
    <property type="entry name" value="Zn-finger domain of Sec23/24"/>
    <property type="match status" value="1"/>
</dbReference>
<dbReference type="PROSITE" id="PS51352">
    <property type="entry name" value="THIOREDOXIN_2"/>
    <property type="match status" value="1"/>
</dbReference>
<evidence type="ECO:0000256" key="2">
    <source>
        <dbReference type="ARBA" id="ARBA00022982"/>
    </source>
</evidence>
<dbReference type="GO" id="GO:0015035">
    <property type="term" value="F:protein-disulfide reductase activity"/>
    <property type="evidence" value="ECO:0007669"/>
    <property type="project" value="TreeGrafter"/>
</dbReference>
<feature type="domain" description="Thioredoxin" evidence="5">
    <location>
        <begin position="33"/>
        <end position="144"/>
    </location>
</feature>
<evidence type="ECO:0000259" key="5">
    <source>
        <dbReference type="PROSITE" id="PS51352"/>
    </source>
</evidence>
<dbReference type="Pfam" id="PF21352">
    <property type="entry name" value="Zn_ribbon_Thio2"/>
    <property type="match status" value="1"/>
</dbReference>
<protein>
    <submittedName>
        <fullName evidence="6">Thiol reductase thioredoxin</fullName>
    </submittedName>
</protein>
<dbReference type="PRINTS" id="PR00421">
    <property type="entry name" value="THIOREDOXIN"/>
</dbReference>